<gene>
    <name evidence="1" type="ORF">BKD09_42145</name>
</gene>
<evidence type="ECO:0000313" key="1">
    <source>
        <dbReference type="EMBL" id="APG14943.1"/>
    </source>
</evidence>
<dbReference type="CDD" id="cd00586">
    <property type="entry name" value="4HBT"/>
    <property type="match status" value="1"/>
</dbReference>
<dbReference type="Proteomes" id="UP000181962">
    <property type="component" value="Chromosome"/>
</dbReference>
<dbReference type="Gene3D" id="3.10.129.10">
    <property type="entry name" value="Hotdog Thioesterase"/>
    <property type="match status" value="1"/>
</dbReference>
<dbReference type="PANTHER" id="PTHR31793">
    <property type="entry name" value="4-HYDROXYBENZOYL-COA THIOESTERASE FAMILY MEMBER"/>
    <property type="match status" value="1"/>
</dbReference>
<dbReference type="PANTHER" id="PTHR31793:SF2">
    <property type="entry name" value="BLR1345 PROTEIN"/>
    <property type="match status" value="1"/>
</dbReference>
<dbReference type="AlphaFoldDB" id="A0A1L3FNQ4"/>
<evidence type="ECO:0008006" key="3">
    <source>
        <dbReference type="Google" id="ProtNLM"/>
    </source>
</evidence>
<sequence>MLIYRCHVQSSWLDLNGHMSARSYLDAFSDAGVLALRDLGFGPSYLEAGHSIFTGDFHITYVREIHAGGTLTVATRILDLDTKRFVFHQEMIDDSNGALAATAEHLQLNVGAASRKVEPFPAEIVERLREVQRGQCASPPRNVGRAASLIAGAPAR</sequence>
<dbReference type="InterPro" id="IPR050563">
    <property type="entry name" value="4-hydroxybenzoyl-CoA_TE"/>
</dbReference>
<dbReference type="GO" id="GO:0047617">
    <property type="term" value="F:fatty acyl-CoA hydrolase activity"/>
    <property type="evidence" value="ECO:0007669"/>
    <property type="project" value="TreeGrafter"/>
</dbReference>
<accession>A0A1L3FNQ4</accession>
<dbReference type="InterPro" id="IPR029069">
    <property type="entry name" value="HotDog_dom_sf"/>
</dbReference>
<dbReference type="SUPFAM" id="SSF54637">
    <property type="entry name" value="Thioesterase/thiol ester dehydrase-isomerase"/>
    <property type="match status" value="1"/>
</dbReference>
<reference evidence="1 2" key="1">
    <citation type="submission" date="2016-11" db="EMBL/GenBank/DDBJ databases">
        <title>Complete Genome Sequence of Bradyrhizobium sp. strain J5, an isolated from soybean nodule in Hokkaido.</title>
        <authorList>
            <person name="Kanehara K."/>
        </authorList>
    </citation>
    <scope>NUCLEOTIDE SEQUENCE [LARGE SCALE GENOMIC DNA]</scope>
    <source>
        <strain evidence="1 2">J5</strain>
    </source>
</reference>
<dbReference type="OrthoDB" id="9803287at2"/>
<evidence type="ECO:0000313" key="2">
    <source>
        <dbReference type="Proteomes" id="UP000181962"/>
    </source>
</evidence>
<organism evidence="1 2">
    <name type="scientific">Bradyrhizobium japonicum</name>
    <dbReference type="NCBI Taxonomy" id="375"/>
    <lineage>
        <taxon>Bacteria</taxon>
        <taxon>Pseudomonadati</taxon>
        <taxon>Pseudomonadota</taxon>
        <taxon>Alphaproteobacteria</taxon>
        <taxon>Hyphomicrobiales</taxon>
        <taxon>Nitrobacteraceae</taxon>
        <taxon>Bradyrhizobium</taxon>
    </lineage>
</organism>
<name>A0A1L3FNQ4_BRAJP</name>
<dbReference type="Pfam" id="PF13279">
    <property type="entry name" value="4HBT_2"/>
    <property type="match status" value="1"/>
</dbReference>
<dbReference type="EMBL" id="CP017637">
    <property type="protein sequence ID" value="APG14943.1"/>
    <property type="molecule type" value="Genomic_DNA"/>
</dbReference>
<protein>
    <recommendedName>
        <fullName evidence="3">Thioesterase</fullName>
    </recommendedName>
</protein>
<proteinExistence type="predicted"/>
<dbReference type="RefSeq" id="WP_071916521.1">
    <property type="nucleotide sequence ID" value="NZ_CP017637.1"/>
</dbReference>